<dbReference type="InterPro" id="IPR051161">
    <property type="entry name" value="Mannose-6P_isomerase_type2"/>
</dbReference>
<dbReference type="CDD" id="cd02509">
    <property type="entry name" value="GDP-M1P_Guanylyltransferase"/>
    <property type="match status" value="1"/>
</dbReference>
<feature type="domain" description="Nucleotidyl transferase" evidence="1">
    <location>
        <begin position="36"/>
        <end position="314"/>
    </location>
</feature>
<dbReference type="SUPFAM" id="SSF159283">
    <property type="entry name" value="Guanosine diphospho-D-mannose pyrophosphorylase/mannose-6-phosphate isomerase linker domain"/>
    <property type="match status" value="1"/>
</dbReference>
<feature type="domain" description="MannoseP isomerase/GMP-like beta-helix" evidence="2">
    <location>
        <begin position="324"/>
        <end position="372"/>
    </location>
</feature>
<accession>A0ABP7L6U3</accession>
<keyword evidence="4" id="KW-1185">Reference proteome</keyword>
<dbReference type="PANTHER" id="PTHR46390:SF1">
    <property type="entry name" value="MANNOSE-1-PHOSPHATE GUANYLYLTRANSFERASE"/>
    <property type="match status" value="1"/>
</dbReference>
<dbReference type="InterPro" id="IPR029044">
    <property type="entry name" value="Nucleotide-diphossugar_trans"/>
</dbReference>
<proteinExistence type="predicted"/>
<dbReference type="Pfam" id="PF22640">
    <property type="entry name" value="ManC_GMP_beta-helix"/>
    <property type="match status" value="1"/>
</dbReference>
<dbReference type="EMBL" id="BAABBM010000001">
    <property type="protein sequence ID" value="GAA3896056.1"/>
    <property type="molecule type" value="Genomic_DNA"/>
</dbReference>
<organism evidence="3 4">
    <name type="scientific">Sphingomonas limnosediminicola</name>
    <dbReference type="NCBI Taxonomy" id="940133"/>
    <lineage>
        <taxon>Bacteria</taxon>
        <taxon>Pseudomonadati</taxon>
        <taxon>Pseudomonadota</taxon>
        <taxon>Alphaproteobacteria</taxon>
        <taxon>Sphingomonadales</taxon>
        <taxon>Sphingomonadaceae</taxon>
        <taxon>Sphingomonas</taxon>
    </lineage>
</organism>
<evidence type="ECO:0000313" key="4">
    <source>
        <dbReference type="Proteomes" id="UP001500827"/>
    </source>
</evidence>
<dbReference type="Pfam" id="PF00483">
    <property type="entry name" value="NTP_transferase"/>
    <property type="match status" value="1"/>
</dbReference>
<evidence type="ECO:0000259" key="2">
    <source>
        <dbReference type="Pfam" id="PF22640"/>
    </source>
</evidence>
<dbReference type="InterPro" id="IPR005835">
    <property type="entry name" value="NTP_transferase_dom"/>
</dbReference>
<dbReference type="InterPro" id="IPR049577">
    <property type="entry name" value="GMPP_N"/>
</dbReference>
<evidence type="ECO:0008006" key="5">
    <source>
        <dbReference type="Google" id="ProtNLM"/>
    </source>
</evidence>
<evidence type="ECO:0000259" key="1">
    <source>
        <dbReference type="Pfam" id="PF00483"/>
    </source>
</evidence>
<dbReference type="SUPFAM" id="SSF53448">
    <property type="entry name" value="Nucleotide-diphospho-sugar transferases"/>
    <property type="match status" value="1"/>
</dbReference>
<comment type="caution">
    <text evidence="3">The sequence shown here is derived from an EMBL/GenBank/DDBJ whole genome shotgun (WGS) entry which is preliminary data.</text>
</comment>
<dbReference type="InterPro" id="IPR054566">
    <property type="entry name" value="ManC/GMP-like_b-helix"/>
</dbReference>
<dbReference type="PANTHER" id="PTHR46390">
    <property type="entry name" value="MANNOSE-1-PHOSPHATE GUANYLYLTRANSFERASE"/>
    <property type="match status" value="1"/>
</dbReference>
<protein>
    <recommendedName>
        <fullName evidence="5">Mannose-1-phosphate guanylyltransferase</fullName>
    </recommendedName>
</protein>
<name>A0ABP7L6U3_9SPHN</name>
<gene>
    <name evidence="3" type="ORF">GCM10022276_13840</name>
</gene>
<dbReference type="Proteomes" id="UP001500827">
    <property type="component" value="Unassembled WGS sequence"/>
</dbReference>
<reference evidence="4" key="1">
    <citation type="journal article" date="2019" name="Int. J. Syst. Evol. Microbiol.">
        <title>The Global Catalogue of Microorganisms (GCM) 10K type strain sequencing project: providing services to taxonomists for standard genome sequencing and annotation.</title>
        <authorList>
            <consortium name="The Broad Institute Genomics Platform"/>
            <consortium name="The Broad Institute Genome Sequencing Center for Infectious Disease"/>
            <person name="Wu L."/>
            <person name="Ma J."/>
        </authorList>
    </citation>
    <scope>NUCLEOTIDE SEQUENCE [LARGE SCALE GENOMIC DNA]</scope>
    <source>
        <strain evidence="4">JCM 17543</strain>
    </source>
</reference>
<dbReference type="Gene3D" id="3.90.550.10">
    <property type="entry name" value="Spore Coat Polysaccharide Biosynthesis Protein SpsA, Chain A"/>
    <property type="match status" value="1"/>
</dbReference>
<sequence length="381" mass="40192">MEFNAEGAGAEELLREGRFGGHEYGASKAMQGLVVPVVLSGGGGSRLWPYSTKQTPKQFLPLVGDRTLYEQALDRVRDARSFTAPVVVGSMDHAEFCEAGLAAYGKEARVILEPIARNTAAAIIMAAIVVRDLHGEDAVLLVMPSDHVIDDVEEFHRAIRSGEAAARAGRLVTFGIRPSSADAGYGYLQTGNEVPGAPGVRDVARFVEKPQVDVAEAMVAGGDYLWNAGIFLFSASTLLDEAARTCPAIAEAASMAIAASQTDGIRLMPDADSLASCPSESIDYAVMELSSRVATVPMAPGWSDVGSWDALVEIIGNGRETGPVTAVDCENCYIRSEAVEIAALGLRDLIVVSAGSKLLILPRGRSQEVKGLLAAMDLKVA</sequence>
<evidence type="ECO:0000313" key="3">
    <source>
        <dbReference type="EMBL" id="GAA3896056.1"/>
    </source>
</evidence>